<dbReference type="Gene3D" id="3.90.320.10">
    <property type="match status" value="1"/>
</dbReference>
<dbReference type="Proteomes" id="UP001617427">
    <property type="component" value="Unassembled WGS sequence"/>
</dbReference>
<dbReference type="Pfam" id="PF09588">
    <property type="entry name" value="YqaJ"/>
    <property type="match status" value="1"/>
</dbReference>
<dbReference type="InterPro" id="IPR011335">
    <property type="entry name" value="Restrct_endonuc-II-like"/>
</dbReference>
<evidence type="ECO:0000256" key="1">
    <source>
        <dbReference type="SAM" id="Coils"/>
    </source>
</evidence>
<name>A0ABW8F5M1_9BURK</name>
<feature type="coiled-coil region" evidence="1">
    <location>
        <begin position="258"/>
        <end position="292"/>
    </location>
</feature>
<organism evidence="4 5">
    <name type="scientific">Herbaspirillum chlorophenolicum</name>
    <dbReference type="NCBI Taxonomy" id="211589"/>
    <lineage>
        <taxon>Bacteria</taxon>
        <taxon>Pseudomonadati</taxon>
        <taxon>Pseudomonadota</taxon>
        <taxon>Betaproteobacteria</taxon>
        <taxon>Burkholderiales</taxon>
        <taxon>Oxalobacteraceae</taxon>
        <taxon>Herbaspirillum</taxon>
    </lineage>
</organism>
<dbReference type="RefSeq" id="WP_402703670.1">
    <property type="nucleotide sequence ID" value="NZ_JBIUZV010000024.1"/>
</dbReference>
<protein>
    <submittedName>
        <fullName evidence="4">YqaJ viral recombinase family protein</fullName>
    </submittedName>
</protein>
<dbReference type="InterPro" id="IPR019080">
    <property type="entry name" value="YqaJ_viral_recombinase"/>
</dbReference>
<evidence type="ECO:0000313" key="5">
    <source>
        <dbReference type="Proteomes" id="UP001617427"/>
    </source>
</evidence>
<evidence type="ECO:0000256" key="2">
    <source>
        <dbReference type="SAM" id="MobiDB-lite"/>
    </source>
</evidence>
<evidence type="ECO:0000313" key="4">
    <source>
        <dbReference type="EMBL" id="MFJ3048560.1"/>
    </source>
</evidence>
<keyword evidence="1" id="KW-0175">Coiled coil</keyword>
<feature type="region of interest" description="Disordered" evidence="2">
    <location>
        <begin position="474"/>
        <end position="500"/>
    </location>
</feature>
<dbReference type="InterPro" id="IPR011604">
    <property type="entry name" value="PDDEXK-like_dom_sf"/>
</dbReference>
<reference evidence="4 5" key="1">
    <citation type="submission" date="2024-10" db="EMBL/GenBank/DDBJ databases">
        <title>The Natural Products Discovery Center: Release of the First 8490 Sequenced Strains for Exploring Actinobacteria Biosynthetic Diversity.</title>
        <authorList>
            <person name="Kalkreuter E."/>
            <person name="Kautsar S.A."/>
            <person name="Yang D."/>
            <person name="Bader C.D."/>
            <person name="Teijaro C.N."/>
            <person name="Fluegel L."/>
            <person name="Davis C.M."/>
            <person name="Simpson J.R."/>
            <person name="Lauterbach L."/>
            <person name="Steele A.D."/>
            <person name="Gui C."/>
            <person name="Meng S."/>
            <person name="Li G."/>
            <person name="Viehrig K."/>
            <person name="Ye F."/>
            <person name="Su P."/>
            <person name="Kiefer A.F."/>
            <person name="Nichols A."/>
            <person name="Cepeda A.J."/>
            <person name="Yan W."/>
            <person name="Fan B."/>
            <person name="Jiang Y."/>
            <person name="Adhikari A."/>
            <person name="Zheng C.-J."/>
            <person name="Schuster L."/>
            <person name="Cowan T.M."/>
            <person name="Smanski M.J."/>
            <person name="Chevrette M.G."/>
            <person name="De Carvalho L.P.S."/>
            <person name="Shen B."/>
        </authorList>
    </citation>
    <scope>NUCLEOTIDE SEQUENCE [LARGE SCALE GENOMIC DNA]</scope>
    <source>
        <strain evidence="4 5">NPDC087045</strain>
    </source>
</reference>
<proteinExistence type="predicted"/>
<comment type="caution">
    <text evidence="4">The sequence shown here is derived from an EMBL/GenBank/DDBJ whole genome shotgun (WGS) entry which is preliminary data.</text>
</comment>
<accession>A0ABW8F5M1</accession>
<evidence type="ECO:0000259" key="3">
    <source>
        <dbReference type="Pfam" id="PF09588"/>
    </source>
</evidence>
<sequence>MQIHPLEQGTEAWNQFRLTHYGASEAAVMLGLSKKASRAELLRMKHLGDAKQFSAWVQENILDYGHQVEALARPIVEELIGDELYPVTCSAPLMPAWANYEISASCDGLTMTEDTAFEHKQVNAELFASVKAGIVPEEHLPQCQQVLMVTGAKRLYFVVSDGTPDNMTYAIVTPDQAWFDRILAGWCQFDKDLAAYQLPEAEKVLAAEPVLALPAVAAQVSGQIDIRHNFQTFEAALRNFLDGQLIREPKTDQDFVDLDGQIKMMKEAEVALDAAEAQMLAQITTVDEAKRQKDMLAKLLRDNRLMAEKLLASEKERRRAELIEGARKAMTAHAEALQSEIQGVRLAMDMPDFAGAIKGLKTLSSMKDKLDAALANGKAAADMAAADIRKKLAWVTEHADEHRALLPDMQILISKPMEDFTLTITSRIEKDAARKEAERERIRREEADRLERQQLIAEQNRTLDAAEDAAITAQSAPRAVVSPPTAPMTAATRHEPSGQPTLRLGQICERIAPLSITADGLAALGFEPAKTEKAAKFYHEADFSAMCQAIANHVIAAANQPRKEAA</sequence>
<feature type="domain" description="YqaJ viral recombinase" evidence="3">
    <location>
        <begin position="13"/>
        <end position="152"/>
    </location>
</feature>
<dbReference type="SUPFAM" id="SSF52980">
    <property type="entry name" value="Restriction endonuclease-like"/>
    <property type="match status" value="1"/>
</dbReference>
<gene>
    <name evidence="4" type="ORF">ACIPEN_22225</name>
</gene>
<dbReference type="EMBL" id="JBIUZV010000024">
    <property type="protein sequence ID" value="MFJ3048560.1"/>
    <property type="molecule type" value="Genomic_DNA"/>
</dbReference>
<keyword evidence="5" id="KW-1185">Reference proteome</keyword>